<keyword evidence="1" id="KW-0812">Transmembrane</keyword>
<evidence type="ECO:0000313" key="3">
    <source>
        <dbReference type="EMBL" id="PWA83443.1"/>
    </source>
</evidence>
<keyword evidence="2" id="KW-0732">Signal</keyword>
<name>A0A2U1PCG7_ARTAN</name>
<comment type="caution">
    <text evidence="3">The sequence shown here is derived from an EMBL/GenBank/DDBJ whole genome shotgun (WGS) entry which is preliminary data.</text>
</comment>
<feature type="transmembrane region" description="Helical" evidence="1">
    <location>
        <begin position="43"/>
        <end position="65"/>
    </location>
</feature>
<dbReference type="Proteomes" id="UP000245207">
    <property type="component" value="Unassembled WGS sequence"/>
</dbReference>
<evidence type="ECO:0000313" key="4">
    <source>
        <dbReference type="Proteomes" id="UP000245207"/>
    </source>
</evidence>
<dbReference type="EMBL" id="PKPP01001349">
    <property type="protein sequence ID" value="PWA83443.1"/>
    <property type="molecule type" value="Genomic_DNA"/>
</dbReference>
<keyword evidence="4" id="KW-1185">Reference proteome</keyword>
<protein>
    <submittedName>
        <fullName evidence="3">Uncharacterized protein</fullName>
    </submittedName>
</protein>
<dbReference type="PANTHER" id="PTHR33659">
    <property type="entry name" value="PROTEIN, PUTATIVE-RELATED-RELATED"/>
    <property type="match status" value="1"/>
</dbReference>
<dbReference type="PANTHER" id="PTHR33659:SF11">
    <property type="entry name" value="TRANSMEMBRANE PROTEIN"/>
    <property type="match status" value="1"/>
</dbReference>
<proteinExistence type="predicted"/>
<sequence>MAQVNNRVKKATVIVVIALLAVATVSAQAMAPAPAPSPTTGVGYSLPASGVMIGTSLLISMVALLRN</sequence>
<feature type="chain" id="PRO_5015730971" evidence="2">
    <location>
        <begin position="28"/>
        <end position="67"/>
    </location>
</feature>
<organism evidence="3 4">
    <name type="scientific">Artemisia annua</name>
    <name type="common">Sweet wormwood</name>
    <dbReference type="NCBI Taxonomy" id="35608"/>
    <lineage>
        <taxon>Eukaryota</taxon>
        <taxon>Viridiplantae</taxon>
        <taxon>Streptophyta</taxon>
        <taxon>Embryophyta</taxon>
        <taxon>Tracheophyta</taxon>
        <taxon>Spermatophyta</taxon>
        <taxon>Magnoliopsida</taxon>
        <taxon>eudicotyledons</taxon>
        <taxon>Gunneridae</taxon>
        <taxon>Pentapetalae</taxon>
        <taxon>asterids</taxon>
        <taxon>campanulids</taxon>
        <taxon>Asterales</taxon>
        <taxon>Asteraceae</taxon>
        <taxon>Asteroideae</taxon>
        <taxon>Anthemideae</taxon>
        <taxon>Artemisiinae</taxon>
        <taxon>Artemisia</taxon>
    </lineage>
</organism>
<gene>
    <name evidence="3" type="ORF">CTI12_AA168630</name>
</gene>
<accession>A0A2U1PCG7</accession>
<keyword evidence="1" id="KW-0472">Membrane</keyword>
<feature type="signal peptide" evidence="2">
    <location>
        <begin position="1"/>
        <end position="27"/>
    </location>
</feature>
<reference evidence="3 4" key="1">
    <citation type="journal article" date="2018" name="Mol. Plant">
        <title>The genome of Artemisia annua provides insight into the evolution of Asteraceae family and artemisinin biosynthesis.</title>
        <authorList>
            <person name="Shen Q."/>
            <person name="Zhang L."/>
            <person name="Liao Z."/>
            <person name="Wang S."/>
            <person name="Yan T."/>
            <person name="Shi P."/>
            <person name="Liu M."/>
            <person name="Fu X."/>
            <person name="Pan Q."/>
            <person name="Wang Y."/>
            <person name="Lv Z."/>
            <person name="Lu X."/>
            <person name="Zhang F."/>
            <person name="Jiang W."/>
            <person name="Ma Y."/>
            <person name="Chen M."/>
            <person name="Hao X."/>
            <person name="Li L."/>
            <person name="Tang Y."/>
            <person name="Lv G."/>
            <person name="Zhou Y."/>
            <person name="Sun X."/>
            <person name="Brodelius P.E."/>
            <person name="Rose J.K.C."/>
            <person name="Tang K."/>
        </authorList>
    </citation>
    <scope>NUCLEOTIDE SEQUENCE [LARGE SCALE GENOMIC DNA]</scope>
    <source>
        <strain evidence="4">cv. Huhao1</strain>
        <tissue evidence="3">Leaf</tissue>
    </source>
</reference>
<dbReference type="AlphaFoldDB" id="A0A2U1PCG7"/>
<evidence type="ECO:0000256" key="2">
    <source>
        <dbReference type="SAM" id="SignalP"/>
    </source>
</evidence>
<evidence type="ECO:0000256" key="1">
    <source>
        <dbReference type="SAM" id="Phobius"/>
    </source>
</evidence>
<keyword evidence="1" id="KW-1133">Transmembrane helix</keyword>